<dbReference type="EMBL" id="SMBH01000039">
    <property type="protein sequence ID" value="TCU04524.1"/>
    <property type="molecule type" value="Genomic_DNA"/>
</dbReference>
<organism evidence="1 2">
    <name type="scientific">Rhizobium sullae</name>
    <name type="common">Rhizobium hedysari</name>
    <dbReference type="NCBI Taxonomy" id="50338"/>
    <lineage>
        <taxon>Bacteria</taxon>
        <taxon>Pseudomonadati</taxon>
        <taxon>Pseudomonadota</taxon>
        <taxon>Alphaproteobacteria</taxon>
        <taxon>Hyphomicrobiales</taxon>
        <taxon>Rhizobiaceae</taxon>
        <taxon>Rhizobium/Agrobacterium group</taxon>
        <taxon>Rhizobium</taxon>
    </lineage>
</organism>
<sequence length="90" mass="10042">MTPAMNIEARNPPLLYWSAPVNVRVGNGFSEAIFGPETALDYLEHRWPTRNGPHYFNALRICRAAVDRREPPDFARDAFIAAGIEAGMLA</sequence>
<name>A0A4R3PS74_RHISU</name>
<dbReference type="RefSeq" id="WP_245505981.1">
    <property type="nucleotide sequence ID" value="NZ_SMBH01000039.1"/>
</dbReference>
<evidence type="ECO:0000313" key="2">
    <source>
        <dbReference type="Proteomes" id="UP000294576"/>
    </source>
</evidence>
<evidence type="ECO:0000313" key="1">
    <source>
        <dbReference type="EMBL" id="TCU04524.1"/>
    </source>
</evidence>
<dbReference type="InterPro" id="IPR010385">
    <property type="entry name" value="DUF982"/>
</dbReference>
<protein>
    <submittedName>
        <fullName evidence="1">Uncharacterized protein DUF982</fullName>
    </submittedName>
</protein>
<dbReference type="Pfam" id="PF06169">
    <property type="entry name" value="DUF982"/>
    <property type="match status" value="1"/>
</dbReference>
<reference evidence="1 2" key="1">
    <citation type="submission" date="2019-03" db="EMBL/GenBank/DDBJ databases">
        <title>Genomic Encyclopedia of Type Strains, Phase IV (KMG-V): Genome sequencing to study the core and pangenomes of soil and plant-associated prokaryotes.</title>
        <authorList>
            <person name="Whitman W."/>
        </authorList>
    </citation>
    <scope>NUCLEOTIDE SEQUENCE [LARGE SCALE GENOMIC DNA]</scope>
    <source>
        <strain evidence="1 2">Hc14</strain>
    </source>
</reference>
<comment type="caution">
    <text evidence="1">The sequence shown here is derived from an EMBL/GenBank/DDBJ whole genome shotgun (WGS) entry which is preliminary data.</text>
</comment>
<dbReference type="Gene3D" id="6.10.250.730">
    <property type="match status" value="1"/>
</dbReference>
<gene>
    <name evidence="1" type="ORF">EV132_13935</name>
</gene>
<accession>A0A4R3PS74</accession>
<dbReference type="AlphaFoldDB" id="A0A4R3PS74"/>
<dbReference type="Proteomes" id="UP000294576">
    <property type="component" value="Unassembled WGS sequence"/>
</dbReference>
<proteinExistence type="predicted"/>